<keyword evidence="2" id="KW-1185">Reference proteome</keyword>
<evidence type="ECO:0000313" key="1">
    <source>
        <dbReference type="EMBL" id="MDQ2091603.1"/>
    </source>
</evidence>
<reference evidence="1" key="2">
    <citation type="submission" date="2023-02" db="EMBL/GenBank/DDBJ databases">
        <title>'Rhodoalgimonas zhirmunskyi' gen. nov., isolated from a red alga.</title>
        <authorList>
            <person name="Nedashkovskaya O.I."/>
            <person name="Otstavnykh N.Y."/>
            <person name="Bystritskaya E.P."/>
            <person name="Balabanova L.A."/>
            <person name="Isaeva M.P."/>
        </authorList>
    </citation>
    <scope>NUCLEOTIDE SEQUENCE</scope>
    <source>
        <strain evidence="1">KCTC 52189</strain>
    </source>
</reference>
<dbReference type="AlphaFoldDB" id="A0AAE3WHC0"/>
<name>A0AAE3WHC0_9RHOB</name>
<dbReference type="GO" id="GO:0020037">
    <property type="term" value="F:heme binding"/>
    <property type="evidence" value="ECO:0007669"/>
    <property type="project" value="InterPro"/>
</dbReference>
<dbReference type="Proteomes" id="UP001226762">
    <property type="component" value="Unassembled WGS sequence"/>
</dbReference>
<evidence type="ECO:0000313" key="2">
    <source>
        <dbReference type="Proteomes" id="UP001226762"/>
    </source>
</evidence>
<reference evidence="1" key="1">
    <citation type="submission" date="2022-07" db="EMBL/GenBank/DDBJ databases">
        <authorList>
            <person name="Otstavnykh N."/>
            <person name="Isaeva M."/>
            <person name="Bystritskaya E."/>
        </authorList>
    </citation>
    <scope>NUCLEOTIDE SEQUENCE</scope>
    <source>
        <strain evidence="1">KCTC 52189</strain>
    </source>
</reference>
<dbReference type="GO" id="GO:0022900">
    <property type="term" value="P:electron transport chain"/>
    <property type="evidence" value="ECO:0007669"/>
    <property type="project" value="InterPro"/>
</dbReference>
<dbReference type="SUPFAM" id="SSF47175">
    <property type="entry name" value="Cytochromes"/>
    <property type="match status" value="1"/>
</dbReference>
<organism evidence="1 2">
    <name type="scientific">Marimonas arenosa</name>
    <dbReference type="NCBI Taxonomy" id="1795305"/>
    <lineage>
        <taxon>Bacteria</taxon>
        <taxon>Pseudomonadati</taxon>
        <taxon>Pseudomonadota</taxon>
        <taxon>Alphaproteobacteria</taxon>
        <taxon>Rhodobacterales</taxon>
        <taxon>Paracoccaceae</taxon>
        <taxon>Marimonas</taxon>
    </lineage>
</organism>
<dbReference type="EMBL" id="JANHAX010000005">
    <property type="protein sequence ID" value="MDQ2091603.1"/>
    <property type="molecule type" value="Genomic_DNA"/>
</dbReference>
<dbReference type="InterPro" id="IPR010980">
    <property type="entry name" value="Cyt_c/b562"/>
</dbReference>
<comment type="caution">
    <text evidence="1">The sequence shown here is derived from an EMBL/GenBank/DDBJ whole genome shotgun (WGS) entry which is preliminary data.</text>
</comment>
<evidence type="ECO:0008006" key="3">
    <source>
        <dbReference type="Google" id="ProtNLM"/>
    </source>
</evidence>
<accession>A0AAE3WHC0</accession>
<dbReference type="RefSeq" id="WP_306736887.1">
    <property type="nucleotide sequence ID" value="NZ_JANHAX010000005.1"/>
</dbReference>
<sequence length="161" mass="16777">MSIACKAGWAVSAVLAAALGAGAYLFVIQGNTEPYEDGRTAILLSKDERNRVLGEMRALLEASKAITQAAVKGDMETVATEARAVGMVAAEGESPVLIAKLPLEFMTMGYSAHRAMDDLADLAGRSDDPLEILGALGEAMEICTGCHAGYRLGVEGQDEGS</sequence>
<dbReference type="GO" id="GO:0005506">
    <property type="term" value="F:iron ion binding"/>
    <property type="evidence" value="ECO:0007669"/>
    <property type="project" value="InterPro"/>
</dbReference>
<dbReference type="GO" id="GO:0009055">
    <property type="term" value="F:electron transfer activity"/>
    <property type="evidence" value="ECO:0007669"/>
    <property type="project" value="InterPro"/>
</dbReference>
<gene>
    <name evidence="1" type="ORF">NO357_17000</name>
</gene>
<protein>
    <recommendedName>
        <fullName evidence="3">Cytochrome c</fullName>
    </recommendedName>
</protein>
<proteinExistence type="predicted"/>